<evidence type="ECO:0000256" key="1">
    <source>
        <dbReference type="SAM" id="MobiDB-lite"/>
    </source>
</evidence>
<geneLocation type="plasmid" evidence="2">
    <name>pMRVIM0813</name>
</geneLocation>
<name>A0A0G3B5F2_ENTCL</name>
<feature type="region of interest" description="Disordered" evidence="1">
    <location>
        <begin position="1"/>
        <end position="26"/>
    </location>
</feature>
<dbReference type="AlphaFoldDB" id="A0A0G3B5F2"/>
<keyword evidence="2" id="KW-0614">Plasmid</keyword>
<protein>
    <submittedName>
        <fullName evidence="2">Uncharacterized protein</fullName>
    </submittedName>
</protein>
<organism evidence="2">
    <name type="scientific">Enterobacter cloacae</name>
    <dbReference type="NCBI Taxonomy" id="550"/>
    <lineage>
        <taxon>Bacteria</taxon>
        <taxon>Pseudomonadati</taxon>
        <taxon>Pseudomonadota</taxon>
        <taxon>Gammaproteobacteria</taxon>
        <taxon>Enterobacterales</taxon>
        <taxon>Enterobacteriaceae</taxon>
        <taxon>Enterobacter</taxon>
        <taxon>Enterobacter cloacae complex</taxon>
    </lineage>
</organism>
<evidence type="ECO:0000313" key="2">
    <source>
        <dbReference type="EMBL" id="AKJ19525.1"/>
    </source>
</evidence>
<dbReference type="EMBL" id="KP975077">
    <property type="protein sequence ID" value="AKJ19525.1"/>
    <property type="molecule type" value="Genomic_DNA"/>
</dbReference>
<sequence>MYFGHGKTRGQVPSKHQTKSHYRLKDPLSLKFERDKAL</sequence>
<accession>A0A0G3B5F2</accession>
<reference evidence="2" key="1">
    <citation type="submission" date="2015-03" db="EMBL/GenBank/DDBJ databases">
        <title>Allelic Variants of blaVIM Reside on Diverse Mobile Genetic Elements in Gram-negative Clinical Isolates from the USA.</title>
        <authorList>
            <person name="McGann P."/>
            <person name="Snesrud E."/>
            <person name="Ong A.C."/>
            <person name="Clifford R."/>
            <person name="Kwak Y.I."/>
            <person name="Steele E.D."/>
            <person name="Rabinowitz R."/>
            <person name="Waterman P.E."/>
            <person name="Lesho E."/>
        </authorList>
    </citation>
    <scope>NUCLEOTIDE SEQUENCE</scope>
    <source>
        <strain evidence="2">MRSN17626</strain>
        <plasmid evidence="2">pMRVIM0813</plasmid>
    </source>
</reference>
<proteinExistence type="predicted"/>